<protein>
    <recommendedName>
        <fullName evidence="3">Sulfotransferase</fullName>
        <ecNumber evidence="3">2.8.2.-</ecNumber>
    </recommendedName>
</protein>
<dbReference type="SUPFAM" id="SSF52540">
    <property type="entry name" value="P-loop containing nucleoside triphosphate hydrolases"/>
    <property type="match status" value="1"/>
</dbReference>
<dbReference type="Proteomes" id="UP000604825">
    <property type="component" value="Unassembled WGS sequence"/>
</dbReference>
<name>A0A811Q7S5_9POAL</name>
<proteinExistence type="inferred from homology"/>
<dbReference type="Pfam" id="PF00685">
    <property type="entry name" value="Sulfotransfer_1"/>
    <property type="match status" value="1"/>
</dbReference>
<gene>
    <name evidence="6" type="ORF">NCGR_LOCUS35798</name>
</gene>
<evidence type="ECO:0000313" key="6">
    <source>
        <dbReference type="EMBL" id="CAD6252069.1"/>
    </source>
</evidence>
<accession>A0A811Q7S5</accession>
<dbReference type="GO" id="GO:0008146">
    <property type="term" value="F:sulfotransferase activity"/>
    <property type="evidence" value="ECO:0007669"/>
    <property type="project" value="InterPro"/>
</dbReference>
<feature type="compositionally biased region" description="Basic and acidic residues" evidence="4">
    <location>
        <begin position="22"/>
        <end position="31"/>
    </location>
</feature>
<feature type="domain" description="Sulfotransferase" evidence="5">
    <location>
        <begin position="44"/>
        <end position="261"/>
    </location>
</feature>
<reference evidence="6" key="1">
    <citation type="submission" date="2020-10" db="EMBL/GenBank/DDBJ databases">
        <authorList>
            <person name="Han B."/>
            <person name="Lu T."/>
            <person name="Zhao Q."/>
            <person name="Huang X."/>
            <person name="Zhao Y."/>
        </authorList>
    </citation>
    <scope>NUCLEOTIDE SEQUENCE</scope>
</reference>
<feature type="region of interest" description="Disordered" evidence="4">
    <location>
        <begin position="1"/>
        <end position="31"/>
    </location>
</feature>
<comment type="caution">
    <text evidence="6">The sequence shown here is derived from an EMBL/GenBank/DDBJ whole genome shotgun (WGS) entry which is preliminary data.</text>
</comment>
<evidence type="ECO:0000259" key="5">
    <source>
        <dbReference type="Pfam" id="PF00685"/>
    </source>
</evidence>
<dbReference type="AlphaFoldDB" id="A0A811Q7S5"/>
<feature type="compositionally biased region" description="Low complexity" evidence="4">
    <location>
        <begin position="1"/>
        <end position="21"/>
    </location>
</feature>
<evidence type="ECO:0000256" key="3">
    <source>
        <dbReference type="RuleBase" id="RU361155"/>
    </source>
</evidence>
<dbReference type="OrthoDB" id="205623at2759"/>
<dbReference type="EMBL" id="CAJGYO010000008">
    <property type="protein sequence ID" value="CAD6252069.1"/>
    <property type="molecule type" value="Genomic_DNA"/>
</dbReference>
<evidence type="ECO:0000313" key="7">
    <source>
        <dbReference type="Proteomes" id="UP000604825"/>
    </source>
</evidence>
<dbReference type="PANTHER" id="PTHR11783">
    <property type="entry name" value="SULFOTRANSFERASE SULT"/>
    <property type="match status" value="1"/>
</dbReference>
<dbReference type="EC" id="2.8.2.-" evidence="3"/>
<dbReference type="Gene3D" id="3.40.50.300">
    <property type="entry name" value="P-loop containing nucleotide triphosphate hydrolases"/>
    <property type="match status" value="1"/>
</dbReference>
<dbReference type="InterPro" id="IPR000863">
    <property type="entry name" value="Sulfotransferase_dom"/>
</dbReference>
<dbReference type="InterPro" id="IPR027417">
    <property type="entry name" value="P-loop_NTPase"/>
</dbReference>
<evidence type="ECO:0000256" key="4">
    <source>
        <dbReference type="SAM" id="MobiDB-lite"/>
    </source>
</evidence>
<evidence type="ECO:0000256" key="2">
    <source>
        <dbReference type="ARBA" id="ARBA00022679"/>
    </source>
</evidence>
<comment type="similarity">
    <text evidence="1 3">Belongs to the sulfotransferase 1 family.</text>
</comment>
<sequence>MSQAEELSTTSSSSEAIASESHSTDLTKHPTSEVSSEPLLLYKNFWFRRQFVDRIKLLQTSPASRHSHLQRILATHMPFSLLPESIGIHGCRILYICRDPKDAFVSRWHFTNEVFTEKADINVAFNKFCEGISGFGPYWDHCLEYWKESTGKPDRVIFLKYEDMMLEPVKFVKTLASFLGGPFSQEEEDVGVAEEVVRLCSFKTLSSLNNSETDVVQRGYLAVKKSAYFRRGKVGDWVNHISDGMGRKLDYIVEEKLKGSGLVF</sequence>
<evidence type="ECO:0000256" key="1">
    <source>
        <dbReference type="ARBA" id="ARBA00005771"/>
    </source>
</evidence>
<keyword evidence="2 3" id="KW-0808">Transferase</keyword>
<keyword evidence="7" id="KW-1185">Reference proteome</keyword>
<organism evidence="6 7">
    <name type="scientific">Miscanthus lutarioriparius</name>
    <dbReference type="NCBI Taxonomy" id="422564"/>
    <lineage>
        <taxon>Eukaryota</taxon>
        <taxon>Viridiplantae</taxon>
        <taxon>Streptophyta</taxon>
        <taxon>Embryophyta</taxon>
        <taxon>Tracheophyta</taxon>
        <taxon>Spermatophyta</taxon>
        <taxon>Magnoliopsida</taxon>
        <taxon>Liliopsida</taxon>
        <taxon>Poales</taxon>
        <taxon>Poaceae</taxon>
        <taxon>PACMAD clade</taxon>
        <taxon>Panicoideae</taxon>
        <taxon>Andropogonodae</taxon>
        <taxon>Andropogoneae</taxon>
        <taxon>Saccharinae</taxon>
        <taxon>Miscanthus</taxon>
    </lineage>
</organism>